<evidence type="ECO:0000256" key="1">
    <source>
        <dbReference type="SAM" id="Phobius"/>
    </source>
</evidence>
<dbReference type="RefSeq" id="WP_050058206.1">
    <property type="nucleotide sequence ID" value="NZ_JACHEK010000009.1"/>
</dbReference>
<name>A0A841K7U0_9BACT</name>
<gene>
    <name evidence="2" type="ORF">HNQ77_004326</name>
</gene>
<keyword evidence="1" id="KW-0472">Membrane</keyword>
<feature type="transmembrane region" description="Helical" evidence="1">
    <location>
        <begin position="80"/>
        <end position="96"/>
    </location>
</feature>
<dbReference type="AlphaFoldDB" id="A0A841K7U0"/>
<dbReference type="EMBL" id="JACHEK010000009">
    <property type="protein sequence ID" value="MBB6146354.1"/>
    <property type="molecule type" value="Genomic_DNA"/>
</dbReference>
<organism evidence="2 3">
    <name type="scientific">Silvibacterium bohemicum</name>
    <dbReference type="NCBI Taxonomy" id="1577686"/>
    <lineage>
        <taxon>Bacteria</taxon>
        <taxon>Pseudomonadati</taxon>
        <taxon>Acidobacteriota</taxon>
        <taxon>Terriglobia</taxon>
        <taxon>Terriglobales</taxon>
        <taxon>Acidobacteriaceae</taxon>
        <taxon>Silvibacterium</taxon>
    </lineage>
</organism>
<feature type="transmembrane region" description="Helical" evidence="1">
    <location>
        <begin position="156"/>
        <end position="174"/>
    </location>
</feature>
<keyword evidence="1" id="KW-1133">Transmembrane helix</keyword>
<proteinExistence type="predicted"/>
<accession>A0A841K7U0</accession>
<evidence type="ECO:0000313" key="3">
    <source>
        <dbReference type="Proteomes" id="UP000538666"/>
    </source>
</evidence>
<protein>
    <submittedName>
        <fullName evidence="2">Uncharacterized protein</fullName>
    </submittedName>
</protein>
<keyword evidence="1" id="KW-0812">Transmembrane</keyword>
<sequence>MAASHSIPNVALAPSSGSSFYQKLNSQWHERALQVFMAIVLAHWGEHLVQAYQIYVMGWPRPKANGIVGLWYPWLIKSETLHYGYALVMLIGLWVLRRGFTGISRKWWTTALVIQFWHHIEHFLLILQATIHHNFWGKPVPCSVLQLFFPRVELHLFYNSIVFIPMVIGMYYHMFPPANERQHAAACTCSWHKDEEAAAASPASNLG</sequence>
<comment type="caution">
    <text evidence="2">The sequence shown here is derived from an EMBL/GenBank/DDBJ whole genome shotgun (WGS) entry which is preliminary data.</text>
</comment>
<keyword evidence="3" id="KW-1185">Reference proteome</keyword>
<reference evidence="2 3" key="1">
    <citation type="submission" date="2020-08" db="EMBL/GenBank/DDBJ databases">
        <title>Genomic Encyclopedia of Type Strains, Phase IV (KMG-IV): sequencing the most valuable type-strain genomes for metagenomic binning, comparative biology and taxonomic classification.</title>
        <authorList>
            <person name="Goeker M."/>
        </authorList>
    </citation>
    <scope>NUCLEOTIDE SEQUENCE [LARGE SCALE GENOMIC DNA]</scope>
    <source>
        <strain evidence="2 3">DSM 103733</strain>
    </source>
</reference>
<dbReference type="Proteomes" id="UP000538666">
    <property type="component" value="Unassembled WGS sequence"/>
</dbReference>
<evidence type="ECO:0000313" key="2">
    <source>
        <dbReference type="EMBL" id="MBB6146354.1"/>
    </source>
</evidence>